<evidence type="ECO:0000313" key="5">
    <source>
        <dbReference type="Proteomes" id="UP001239994"/>
    </source>
</evidence>
<dbReference type="PROSITE" id="PS50878">
    <property type="entry name" value="RT_POL"/>
    <property type="match status" value="1"/>
</dbReference>
<dbReference type="EC" id="3.1.26.4" evidence="2"/>
<dbReference type="AlphaFoldDB" id="A0AAD9DYQ2"/>
<dbReference type="EMBL" id="JAROKS010000013">
    <property type="protein sequence ID" value="KAK1797884.1"/>
    <property type="molecule type" value="Genomic_DNA"/>
</dbReference>
<dbReference type="InterPro" id="IPR043502">
    <property type="entry name" value="DNA/RNA_pol_sf"/>
</dbReference>
<evidence type="ECO:0000256" key="1">
    <source>
        <dbReference type="ARBA" id="ARBA00010879"/>
    </source>
</evidence>
<evidence type="ECO:0000313" key="4">
    <source>
        <dbReference type="EMBL" id="KAK1797884.1"/>
    </source>
</evidence>
<dbReference type="Gene3D" id="3.30.70.270">
    <property type="match status" value="1"/>
</dbReference>
<dbReference type="SUPFAM" id="SSF56672">
    <property type="entry name" value="DNA/RNA polymerases"/>
    <property type="match status" value="1"/>
</dbReference>
<feature type="domain" description="Reverse transcriptase" evidence="3">
    <location>
        <begin position="1"/>
        <end position="138"/>
    </location>
</feature>
<evidence type="ECO:0000256" key="2">
    <source>
        <dbReference type="ARBA" id="ARBA00012180"/>
    </source>
</evidence>
<comment type="similarity">
    <text evidence="1">Belongs to the beta type-B retroviral polymerase family. HERV class-II K(HML-2) pol subfamily.</text>
</comment>
<dbReference type="CDD" id="cd01647">
    <property type="entry name" value="RT_LTR"/>
    <property type="match status" value="1"/>
</dbReference>
<dbReference type="PANTHER" id="PTHR24559">
    <property type="entry name" value="TRANSPOSON TY3-I GAG-POL POLYPROTEIN"/>
    <property type="match status" value="1"/>
</dbReference>
<dbReference type="GO" id="GO:0004523">
    <property type="term" value="F:RNA-DNA hybrid ribonuclease activity"/>
    <property type="evidence" value="ECO:0007669"/>
    <property type="project" value="UniProtKB-EC"/>
</dbReference>
<proteinExistence type="inferred from homology"/>
<protein>
    <recommendedName>
        <fullName evidence="2">ribonuclease H</fullName>
        <ecNumber evidence="2">3.1.26.4</ecNumber>
    </recommendedName>
</protein>
<dbReference type="PANTHER" id="PTHR24559:SF444">
    <property type="entry name" value="REVERSE TRANSCRIPTASE DOMAIN-CONTAINING PROTEIN"/>
    <property type="match status" value="1"/>
</dbReference>
<dbReference type="InterPro" id="IPR043128">
    <property type="entry name" value="Rev_trsase/Diguanyl_cyclase"/>
</dbReference>
<keyword evidence="5" id="KW-1185">Reference proteome</keyword>
<organism evidence="4 5">
    <name type="scientific">Electrophorus voltai</name>
    <dbReference type="NCBI Taxonomy" id="2609070"/>
    <lineage>
        <taxon>Eukaryota</taxon>
        <taxon>Metazoa</taxon>
        <taxon>Chordata</taxon>
        <taxon>Craniata</taxon>
        <taxon>Vertebrata</taxon>
        <taxon>Euteleostomi</taxon>
        <taxon>Actinopterygii</taxon>
        <taxon>Neopterygii</taxon>
        <taxon>Teleostei</taxon>
        <taxon>Ostariophysi</taxon>
        <taxon>Gymnotiformes</taxon>
        <taxon>Gymnotoidei</taxon>
        <taxon>Gymnotidae</taxon>
        <taxon>Electrophorus</taxon>
    </lineage>
</organism>
<dbReference type="Pfam" id="PF00078">
    <property type="entry name" value="RVT_1"/>
    <property type="match status" value="1"/>
</dbReference>
<name>A0AAD9DYQ2_9TELE</name>
<evidence type="ECO:0000259" key="3">
    <source>
        <dbReference type="PROSITE" id="PS50878"/>
    </source>
</evidence>
<dbReference type="FunFam" id="3.30.70.270:FF:000003">
    <property type="entry name" value="Transposon Ty3-G Gag-Pol polyprotein"/>
    <property type="match status" value="1"/>
</dbReference>
<gene>
    <name evidence="4" type="ORF">P4O66_008231</name>
</gene>
<sequence>MTLQRSPCSWTQLEYGTNPWNKRKATPWAYNLIRVKEGDKWKTAFSTSTGIYEYLVLPYGLAMAPFIFQAYINEVLREYLGGSVIAYIDDILIYSSSWNQHMLDVRAMCQTLLRNHLYCKAAKCEFHCREVDFLGYVIQ</sequence>
<comment type="caution">
    <text evidence="4">The sequence shown here is derived from an EMBL/GenBank/DDBJ whole genome shotgun (WGS) entry which is preliminary data.</text>
</comment>
<dbReference type="Proteomes" id="UP001239994">
    <property type="component" value="Unassembled WGS sequence"/>
</dbReference>
<reference evidence="4" key="1">
    <citation type="submission" date="2023-03" db="EMBL/GenBank/DDBJ databases">
        <title>Electrophorus voltai genome.</title>
        <authorList>
            <person name="Bian C."/>
        </authorList>
    </citation>
    <scope>NUCLEOTIDE SEQUENCE</scope>
    <source>
        <strain evidence="4">CB-2022</strain>
        <tissue evidence="4">Muscle</tissue>
    </source>
</reference>
<dbReference type="InterPro" id="IPR000477">
    <property type="entry name" value="RT_dom"/>
</dbReference>
<accession>A0AAD9DYQ2</accession>
<dbReference type="InterPro" id="IPR053134">
    <property type="entry name" value="RNA-dir_DNA_polymerase"/>
</dbReference>